<reference evidence="3 4" key="1">
    <citation type="submission" date="2024-10" db="EMBL/GenBank/DDBJ databases">
        <title>The Natural Products Discovery Center: Release of the First 8490 Sequenced Strains for Exploring Actinobacteria Biosynthetic Diversity.</title>
        <authorList>
            <person name="Kalkreuter E."/>
            <person name="Kautsar S.A."/>
            <person name="Yang D."/>
            <person name="Bader C.D."/>
            <person name="Teijaro C.N."/>
            <person name="Fluegel L."/>
            <person name="Davis C.M."/>
            <person name="Simpson J.R."/>
            <person name="Lauterbach L."/>
            <person name="Steele A.D."/>
            <person name="Gui C."/>
            <person name="Meng S."/>
            <person name="Li G."/>
            <person name="Viehrig K."/>
            <person name="Ye F."/>
            <person name="Su P."/>
            <person name="Kiefer A.F."/>
            <person name="Nichols A."/>
            <person name="Cepeda A.J."/>
            <person name="Yan W."/>
            <person name="Fan B."/>
            <person name="Jiang Y."/>
            <person name="Adhikari A."/>
            <person name="Zheng C.-J."/>
            <person name="Schuster L."/>
            <person name="Cowan T.M."/>
            <person name="Smanski M.J."/>
            <person name="Chevrette M.G."/>
            <person name="De Carvalho L.P.S."/>
            <person name="Shen B."/>
        </authorList>
    </citation>
    <scope>NUCLEOTIDE SEQUENCE [LARGE SCALE GENOMIC DNA]</scope>
    <source>
        <strain evidence="3 4">NPDC007147</strain>
    </source>
</reference>
<dbReference type="Proteomes" id="UP001601197">
    <property type="component" value="Unassembled WGS sequence"/>
</dbReference>
<comment type="caution">
    <text evidence="3">The sequence shown here is derived from an EMBL/GenBank/DDBJ whole genome shotgun (WGS) entry which is preliminary data.</text>
</comment>
<dbReference type="RefSeq" id="WP_388351434.1">
    <property type="nucleotide sequence ID" value="NZ_JBIAFJ010000030.1"/>
</dbReference>
<evidence type="ECO:0000256" key="1">
    <source>
        <dbReference type="SAM" id="MobiDB-lite"/>
    </source>
</evidence>
<feature type="chain" id="PRO_5045065422" description="Lipoprotein" evidence="2">
    <location>
        <begin position="26"/>
        <end position="276"/>
    </location>
</feature>
<dbReference type="EMBL" id="JBIAFJ010000030">
    <property type="protein sequence ID" value="MFE9173117.1"/>
    <property type="molecule type" value="Genomic_DNA"/>
</dbReference>
<dbReference type="SUPFAM" id="SSF89392">
    <property type="entry name" value="Prokaryotic lipoproteins and lipoprotein localization factors"/>
    <property type="match status" value="1"/>
</dbReference>
<sequence>MGPRRTTRSAGRRTGLVLAAATALAAISACTAAAGSSGGRGDDAARAGSVAALRAVARSTGGADSVRVESRTTMASVMSMTAEGALSWSDGLTGTLTLTYTDGPVADAMRRLGSTSMETRYLPDAYYARMGDAFAAQTGGRHWLRYRYDDVGAVAGASGARLGDQMRAAAPHQCVKLLLASGDVRKVGEERVRGARTTHYTGTVEAGDPGVTGRTVDIWVDERDLLVKKVERAETATGRLTQTAHYGDYGVKVTTEAPPPGDTRDAKDLVGRRSGA</sequence>
<evidence type="ECO:0008006" key="5">
    <source>
        <dbReference type="Google" id="ProtNLM"/>
    </source>
</evidence>
<feature type="region of interest" description="Disordered" evidence="1">
    <location>
        <begin position="251"/>
        <end position="276"/>
    </location>
</feature>
<proteinExistence type="predicted"/>
<protein>
    <recommendedName>
        <fullName evidence="5">Lipoprotein</fullName>
    </recommendedName>
</protein>
<dbReference type="PROSITE" id="PS51257">
    <property type="entry name" value="PROKAR_LIPOPROTEIN"/>
    <property type="match status" value="1"/>
</dbReference>
<dbReference type="InterPro" id="IPR029046">
    <property type="entry name" value="LolA/LolB/LppX"/>
</dbReference>
<keyword evidence="4" id="KW-1185">Reference proteome</keyword>
<evidence type="ECO:0000256" key="2">
    <source>
        <dbReference type="SAM" id="SignalP"/>
    </source>
</evidence>
<dbReference type="Gene3D" id="2.50.20.20">
    <property type="match status" value="1"/>
</dbReference>
<organism evidence="3 4">
    <name type="scientific">Streptomyces kebangsaanensis</name>
    <dbReference type="NCBI Taxonomy" id="864058"/>
    <lineage>
        <taxon>Bacteria</taxon>
        <taxon>Bacillati</taxon>
        <taxon>Actinomycetota</taxon>
        <taxon>Actinomycetes</taxon>
        <taxon>Kitasatosporales</taxon>
        <taxon>Streptomycetaceae</taxon>
        <taxon>Streptomyces</taxon>
    </lineage>
</organism>
<evidence type="ECO:0000313" key="4">
    <source>
        <dbReference type="Proteomes" id="UP001601197"/>
    </source>
</evidence>
<keyword evidence="2" id="KW-0732">Signal</keyword>
<feature type="signal peptide" evidence="2">
    <location>
        <begin position="1"/>
        <end position="25"/>
    </location>
</feature>
<evidence type="ECO:0000313" key="3">
    <source>
        <dbReference type="EMBL" id="MFE9173117.1"/>
    </source>
</evidence>
<feature type="compositionally biased region" description="Basic and acidic residues" evidence="1">
    <location>
        <begin position="262"/>
        <end position="276"/>
    </location>
</feature>
<accession>A0ABW6L0V4</accession>
<gene>
    <name evidence="3" type="ORF">ACFYNZ_27230</name>
</gene>
<name>A0ABW6L0V4_9ACTN</name>